<comment type="similarity">
    <text evidence="2">Belongs to the FliQ/MopD/SpaQ family.</text>
</comment>
<keyword evidence="6 7" id="KW-0472">Membrane</keyword>
<keyword evidence="4 7" id="KW-0812">Transmembrane</keyword>
<evidence type="ECO:0000256" key="7">
    <source>
        <dbReference type="SAM" id="Phobius"/>
    </source>
</evidence>
<dbReference type="OrthoDB" id="9806440at2"/>
<keyword evidence="3" id="KW-1003">Cell membrane</keyword>
<evidence type="ECO:0000256" key="4">
    <source>
        <dbReference type="ARBA" id="ARBA00022692"/>
    </source>
</evidence>
<evidence type="ECO:0000313" key="9">
    <source>
        <dbReference type="Proteomes" id="UP000238083"/>
    </source>
</evidence>
<keyword evidence="8" id="KW-0966">Cell projection</keyword>
<feature type="transmembrane region" description="Helical" evidence="7">
    <location>
        <begin position="50"/>
        <end position="70"/>
    </location>
</feature>
<gene>
    <name evidence="8" type="ORF">CLV37_101446</name>
</gene>
<dbReference type="GO" id="GO:0005886">
    <property type="term" value="C:plasma membrane"/>
    <property type="evidence" value="ECO:0007669"/>
    <property type="project" value="UniProtKB-SubCell"/>
</dbReference>
<evidence type="ECO:0000256" key="5">
    <source>
        <dbReference type="ARBA" id="ARBA00022989"/>
    </source>
</evidence>
<dbReference type="PRINTS" id="PR00952">
    <property type="entry name" value="TYPE3IMQPROT"/>
</dbReference>
<dbReference type="RefSeq" id="WP_106206503.1">
    <property type="nucleotide sequence ID" value="NZ_PVZF01000001.1"/>
</dbReference>
<dbReference type="Proteomes" id="UP000238083">
    <property type="component" value="Unassembled WGS sequence"/>
</dbReference>
<dbReference type="AlphaFoldDB" id="A0A2T0RAP4"/>
<keyword evidence="5 7" id="KW-1133">Transmembrane helix</keyword>
<keyword evidence="8" id="KW-0969">Cilium</keyword>
<proteinExistence type="inferred from homology"/>
<comment type="subcellular location">
    <subcellularLocation>
        <location evidence="1">Cell membrane</location>
        <topology evidence="1">Multi-pass membrane protein</topology>
    </subcellularLocation>
</comment>
<dbReference type="PANTHER" id="PTHR34040:SF2">
    <property type="entry name" value="FLAGELLAR BIOSYNTHETIC PROTEIN FLIQ"/>
    <property type="match status" value="1"/>
</dbReference>
<dbReference type="InterPro" id="IPR002191">
    <property type="entry name" value="Bac_export_3"/>
</dbReference>
<name>A0A2T0RAP4_9ACTN</name>
<dbReference type="Pfam" id="PF01313">
    <property type="entry name" value="Bac_export_3"/>
    <property type="match status" value="1"/>
</dbReference>
<evidence type="ECO:0000256" key="6">
    <source>
        <dbReference type="ARBA" id="ARBA00023136"/>
    </source>
</evidence>
<reference evidence="8 9" key="1">
    <citation type="submission" date="2018-03" db="EMBL/GenBank/DDBJ databases">
        <title>Genomic Encyclopedia of Archaeal and Bacterial Type Strains, Phase II (KMG-II): from individual species to whole genera.</title>
        <authorList>
            <person name="Goeker M."/>
        </authorList>
    </citation>
    <scope>NUCLEOTIDE SEQUENCE [LARGE SCALE GENOMIC DNA]</scope>
    <source>
        <strain evidence="8 9">DSM 19711</strain>
    </source>
</reference>
<dbReference type="EMBL" id="PVZF01000001">
    <property type="protein sequence ID" value="PRY18201.1"/>
    <property type="molecule type" value="Genomic_DNA"/>
</dbReference>
<keyword evidence="8" id="KW-0282">Flagellum</keyword>
<keyword evidence="9" id="KW-1185">Reference proteome</keyword>
<evidence type="ECO:0000256" key="2">
    <source>
        <dbReference type="ARBA" id="ARBA00006156"/>
    </source>
</evidence>
<comment type="caution">
    <text evidence="8">The sequence shown here is derived from an EMBL/GenBank/DDBJ whole genome shotgun (WGS) entry which is preliminary data.</text>
</comment>
<accession>A0A2T0RAP4</accession>
<protein>
    <submittedName>
        <fullName evidence="8">Flagellar biosynthetic protein FliQ</fullName>
    </submittedName>
</protein>
<sequence length="92" mass="9612">MTDVTVIHIGMTALVLAAKLCAPMLLTALAVGFGISLFQSVTQLQEQTIAFVPKAVAVGAAIVICGKWMLHEATGFTTALYEQIPSLLTHGG</sequence>
<organism evidence="8 9">
    <name type="scientific">Kineococcus rhizosphaerae</name>
    <dbReference type="NCBI Taxonomy" id="559628"/>
    <lineage>
        <taxon>Bacteria</taxon>
        <taxon>Bacillati</taxon>
        <taxon>Actinomycetota</taxon>
        <taxon>Actinomycetes</taxon>
        <taxon>Kineosporiales</taxon>
        <taxon>Kineosporiaceae</taxon>
        <taxon>Kineococcus</taxon>
    </lineage>
</organism>
<dbReference type="PANTHER" id="PTHR34040">
    <property type="entry name" value="FLAGELLAR BIOSYNTHETIC PROTEIN FLIQ"/>
    <property type="match status" value="1"/>
</dbReference>
<dbReference type="GO" id="GO:0009306">
    <property type="term" value="P:protein secretion"/>
    <property type="evidence" value="ECO:0007669"/>
    <property type="project" value="InterPro"/>
</dbReference>
<evidence type="ECO:0000313" key="8">
    <source>
        <dbReference type="EMBL" id="PRY18201.1"/>
    </source>
</evidence>
<evidence type="ECO:0000256" key="1">
    <source>
        <dbReference type="ARBA" id="ARBA00004651"/>
    </source>
</evidence>
<dbReference type="PIRSF" id="PIRSF004669">
    <property type="entry name" value="FliQ"/>
    <property type="match status" value="1"/>
</dbReference>
<feature type="transmembrane region" description="Helical" evidence="7">
    <location>
        <begin position="6"/>
        <end position="38"/>
    </location>
</feature>
<evidence type="ECO:0000256" key="3">
    <source>
        <dbReference type="ARBA" id="ARBA00022475"/>
    </source>
</evidence>